<sequence>MTRICRVCAGPDGRFWMETPVEKYAGKTFSQLLFDLTKIEITAAQMEKVTSWICRNCAHKLQHSYDFVSKAKRTHEMWLEKMADDPICLRETPIHLMEIEGVTIKMEDVEPTVPTAVPCSVPDPLVRIGVEKRCTSDLSENDDDADDHEDDDDDEDDVPLKQRSDWSKSQAFANLKKHKCNQCSKAFKYITNLYRHKRTVHITDKDVKKSDDNYYKCDQCDNSYKYVMLLVQHKQKVHGVHQMPSSRGQRAAPQQRPKLNTDMLVHSLLKAVEISDEDGSSSSDNYYKCDQCNKSYKYIVSLIKHKHKEHTENSRDSDDGDDQIQASTSNSGSIGGPLKTSRINRRVQDFDPLRCQPNGSKEIKCMICLRRFAKLGELRYHLKYHPHDFDFDAHGEPIERIAEGFFKTAVESTAEGLKRRIFKDLNMGLYGRYYSITNEARYELSLDSSDTDSDGGDADAQVIIRRSYACELCNTSNQTAVWPRKYQLHDHHRQCHTWLEAPHVCQRCDSRFLSEKLLEHHTSQLCNNTLKRYQCDKCPQRFFWRKNLRSHLVDHKDKQENYPCDQCQRSFQDKSSVTRHKLMMHADGKSQLIACRWCTRVFYRPALLHKHLQRHGFSGQDLPLAETLLADAAKPLGPKNIQCKICDLRFITIADLRGHMRMLEHDTQICSYMISTEAGFELQLDDTDDSDDDDGHTRRSYTCDLCHMKFPRRREMSEHQYSLHTFDKLPHTCDKCIYKTVDKLMLKHHQLTQCQNEEKKFICTHCGYRFMWQENLDKHLSSQHPKQKTSSYDQQTPSSSMRRKRRFRYQCPHCWRSFVVQPSLDKHIRDMHVAKKNPGKKYLCSLCGLESLTPNKLNIHMRRHMGEKPFKCDLCDMSFTVHYELKVHRRKHTGERPYKCTFCDKHFARPDKLRRHVYMHSDKR</sequence>
<dbReference type="HOGENOM" id="CLU_002678_17_2_1"/>
<dbReference type="FunFam" id="3.30.160.60:FF:003459">
    <property type="match status" value="1"/>
</dbReference>
<feature type="binding site" evidence="12">
    <location>
        <position position="8"/>
    </location>
    <ligand>
        <name>Zn(2+)</name>
        <dbReference type="ChEBI" id="CHEBI:29105"/>
    </ligand>
</feature>
<dbReference type="InterPro" id="IPR013087">
    <property type="entry name" value="Znf_C2H2_type"/>
</dbReference>
<dbReference type="OrthoDB" id="8922241at2759"/>
<dbReference type="FunFam" id="3.30.160.60:FF:000065">
    <property type="entry name" value="B-cell CLL/lymphoma 6, member B"/>
    <property type="match status" value="1"/>
</dbReference>
<feature type="compositionally biased region" description="Polar residues" evidence="13">
    <location>
        <begin position="782"/>
        <end position="800"/>
    </location>
</feature>
<dbReference type="eggNOG" id="KOG1721">
    <property type="taxonomic scope" value="Eukaryota"/>
</dbReference>
<evidence type="ECO:0000256" key="5">
    <source>
        <dbReference type="ARBA" id="ARBA00022771"/>
    </source>
</evidence>
<dbReference type="PROSITE" id="PS51915">
    <property type="entry name" value="ZAD"/>
    <property type="match status" value="1"/>
</dbReference>
<dbReference type="Gene3D" id="3.30.160.60">
    <property type="entry name" value="Classic Zinc Finger"/>
    <property type="match status" value="9"/>
</dbReference>
<dbReference type="InterPro" id="IPR050826">
    <property type="entry name" value="Krueppel_C2H2_ZnFinger"/>
</dbReference>
<dbReference type="Pfam" id="PF07776">
    <property type="entry name" value="zf-AD"/>
    <property type="match status" value="1"/>
</dbReference>
<proteinExistence type="inferred from homology"/>
<keyword evidence="3 12" id="KW-0479">Metal-binding</keyword>
<dbReference type="InterPro" id="IPR036236">
    <property type="entry name" value="Znf_C2H2_sf"/>
</dbReference>
<feature type="domain" description="C2H2-type" evidence="14">
    <location>
        <begin position="287"/>
        <end position="315"/>
    </location>
</feature>
<feature type="domain" description="C2H2-type" evidence="14">
    <location>
        <begin position="701"/>
        <end position="729"/>
    </location>
</feature>
<keyword evidence="6 12" id="KW-0862">Zinc</keyword>
<evidence type="ECO:0000256" key="13">
    <source>
        <dbReference type="SAM" id="MobiDB-lite"/>
    </source>
</evidence>
<evidence type="ECO:0000256" key="1">
    <source>
        <dbReference type="ARBA" id="ARBA00004123"/>
    </source>
</evidence>
<evidence type="ECO:0000313" key="16">
    <source>
        <dbReference type="EMBL" id="EDW84820.2"/>
    </source>
</evidence>
<feature type="domain" description="C2H2-type" evidence="14">
    <location>
        <begin position="842"/>
        <end position="869"/>
    </location>
</feature>
<accession>B4NIJ7</accession>
<comment type="similarity">
    <text evidence="2">Belongs to the krueppel C2H2-type zinc-finger protein family.</text>
</comment>
<dbReference type="SUPFAM" id="SSF57667">
    <property type="entry name" value="beta-beta-alpha zinc fingers"/>
    <property type="match status" value="7"/>
</dbReference>
<evidence type="ECO:0000256" key="6">
    <source>
        <dbReference type="ARBA" id="ARBA00022833"/>
    </source>
</evidence>
<feature type="domain" description="ZAD" evidence="15">
    <location>
        <begin position="3"/>
        <end position="81"/>
    </location>
</feature>
<gene>
    <name evidence="16" type="primary">Dwil\GK14322</name>
    <name evidence="16" type="ORF">Dwil_GK14322</name>
</gene>
<evidence type="ECO:0000256" key="9">
    <source>
        <dbReference type="ARBA" id="ARBA00023163"/>
    </source>
</evidence>
<organism evidence="16 17">
    <name type="scientific">Drosophila willistoni</name>
    <name type="common">Fruit fly</name>
    <dbReference type="NCBI Taxonomy" id="7260"/>
    <lineage>
        <taxon>Eukaryota</taxon>
        <taxon>Metazoa</taxon>
        <taxon>Ecdysozoa</taxon>
        <taxon>Arthropoda</taxon>
        <taxon>Hexapoda</taxon>
        <taxon>Insecta</taxon>
        <taxon>Pterygota</taxon>
        <taxon>Neoptera</taxon>
        <taxon>Endopterygota</taxon>
        <taxon>Diptera</taxon>
        <taxon>Brachycera</taxon>
        <taxon>Muscomorpha</taxon>
        <taxon>Ephydroidea</taxon>
        <taxon>Drosophilidae</taxon>
        <taxon>Drosophila</taxon>
        <taxon>Sophophora</taxon>
    </lineage>
</organism>
<feature type="binding site" evidence="12">
    <location>
        <position position="5"/>
    </location>
    <ligand>
        <name>Zn(2+)</name>
        <dbReference type="ChEBI" id="CHEBI:29105"/>
    </ligand>
</feature>
<evidence type="ECO:0000256" key="11">
    <source>
        <dbReference type="PROSITE-ProRule" id="PRU00042"/>
    </source>
</evidence>
<feature type="region of interest" description="Disordered" evidence="13">
    <location>
        <begin position="137"/>
        <end position="164"/>
    </location>
</feature>
<feature type="domain" description="C2H2-type" evidence="14">
    <location>
        <begin position="533"/>
        <end position="560"/>
    </location>
</feature>
<evidence type="ECO:0000256" key="7">
    <source>
        <dbReference type="ARBA" id="ARBA00023015"/>
    </source>
</evidence>
<dbReference type="FunFam" id="3.30.160.60:FF:002403">
    <property type="entry name" value="zinc finger protein 420"/>
    <property type="match status" value="1"/>
</dbReference>
<dbReference type="SMART" id="SM00868">
    <property type="entry name" value="zf-AD"/>
    <property type="match status" value="1"/>
</dbReference>
<evidence type="ECO:0000259" key="15">
    <source>
        <dbReference type="PROSITE" id="PS51915"/>
    </source>
</evidence>
<dbReference type="Pfam" id="PF13912">
    <property type="entry name" value="zf-C2H2_6"/>
    <property type="match status" value="2"/>
</dbReference>
<evidence type="ECO:0000256" key="12">
    <source>
        <dbReference type="PROSITE-ProRule" id="PRU01263"/>
    </source>
</evidence>
<dbReference type="SUPFAM" id="SSF57716">
    <property type="entry name" value="Glucocorticoid receptor-like (DNA-binding domain)"/>
    <property type="match status" value="1"/>
</dbReference>
<evidence type="ECO:0000313" key="17">
    <source>
        <dbReference type="Proteomes" id="UP000007798"/>
    </source>
</evidence>
<dbReference type="GO" id="GO:0005634">
    <property type="term" value="C:nucleus"/>
    <property type="evidence" value="ECO:0007669"/>
    <property type="project" value="UniProtKB-SubCell"/>
</dbReference>
<feature type="domain" description="C2H2-type" evidence="14">
    <location>
        <begin position="215"/>
        <end position="243"/>
    </location>
</feature>
<evidence type="ECO:0000259" key="14">
    <source>
        <dbReference type="PROSITE" id="PS50157"/>
    </source>
</evidence>
<feature type="domain" description="C2H2-type" evidence="14">
    <location>
        <begin position="363"/>
        <end position="390"/>
    </location>
</feature>
<dbReference type="Pfam" id="PF00096">
    <property type="entry name" value="zf-C2H2"/>
    <property type="match status" value="5"/>
</dbReference>
<feature type="region of interest" description="Disordered" evidence="13">
    <location>
        <begin position="308"/>
        <end position="341"/>
    </location>
</feature>
<dbReference type="FunCoup" id="B4NIJ7">
    <property type="interactions" value="174"/>
</dbReference>
<feature type="binding site" evidence="12">
    <location>
        <position position="54"/>
    </location>
    <ligand>
        <name>Zn(2+)</name>
        <dbReference type="ChEBI" id="CHEBI:29105"/>
    </ligand>
</feature>
<dbReference type="Proteomes" id="UP000007798">
    <property type="component" value="Unassembled WGS sequence"/>
</dbReference>
<keyword evidence="8" id="KW-0238">DNA-binding</keyword>
<name>B4NIJ7_DROWI</name>
<feature type="domain" description="C2H2-type" evidence="14">
    <location>
        <begin position="809"/>
        <end position="837"/>
    </location>
</feature>
<dbReference type="AlphaFoldDB" id="B4NIJ7"/>
<dbReference type="GO" id="GO:0003690">
    <property type="term" value="F:double-stranded DNA binding"/>
    <property type="evidence" value="ECO:0007669"/>
    <property type="project" value="UniProtKB-ARBA"/>
</dbReference>
<dbReference type="GO" id="GO:0008270">
    <property type="term" value="F:zinc ion binding"/>
    <property type="evidence" value="ECO:0007669"/>
    <property type="project" value="UniProtKB-UniRule"/>
</dbReference>
<keyword evidence="9" id="KW-0804">Transcription</keyword>
<keyword evidence="5 11" id="KW-0863">Zinc-finger</keyword>
<keyword evidence="10" id="KW-0539">Nucleus</keyword>
<feature type="domain" description="C2H2-type" evidence="14">
    <location>
        <begin position="870"/>
        <end position="897"/>
    </location>
</feature>
<reference evidence="16 17" key="1">
    <citation type="journal article" date="2007" name="Nature">
        <title>Evolution of genes and genomes on the Drosophila phylogeny.</title>
        <authorList>
            <consortium name="Drosophila 12 Genomes Consortium"/>
            <person name="Clark A.G."/>
            <person name="Eisen M.B."/>
            <person name="Smith D.R."/>
            <person name="Bergman C.M."/>
            <person name="Oliver B."/>
            <person name="Markow T.A."/>
            <person name="Kaufman T.C."/>
            <person name="Kellis M."/>
            <person name="Gelbart W."/>
            <person name="Iyer V.N."/>
            <person name="Pollard D.A."/>
            <person name="Sackton T.B."/>
            <person name="Larracuente A.M."/>
            <person name="Singh N.D."/>
            <person name="Abad J.P."/>
            <person name="Abt D.N."/>
            <person name="Adryan B."/>
            <person name="Aguade M."/>
            <person name="Akashi H."/>
            <person name="Anderson W.W."/>
            <person name="Aquadro C.F."/>
            <person name="Ardell D.H."/>
            <person name="Arguello R."/>
            <person name="Artieri C.G."/>
            <person name="Barbash D.A."/>
            <person name="Barker D."/>
            <person name="Barsanti P."/>
            <person name="Batterham P."/>
            <person name="Batzoglou S."/>
            <person name="Begun D."/>
            <person name="Bhutkar A."/>
            <person name="Blanco E."/>
            <person name="Bosak S.A."/>
            <person name="Bradley R.K."/>
            <person name="Brand A.D."/>
            <person name="Brent M.R."/>
            <person name="Brooks A.N."/>
            <person name="Brown R.H."/>
            <person name="Butlin R.K."/>
            <person name="Caggese C."/>
            <person name="Calvi B.R."/>
            <person name="Bernardo de Carvalho A."/>
            <person name="Caspi A."/>
            <person name="Castrezana S."/>
            <person name="Celniker S.E."/>
            <person name="Chang J.L."/>
            <person name="Chapple C."/>
            <person name="Chatterji S."/>
            <person name="Chinwalla A."/>
            <person name="Civetta A."/>
            <person name="Clifton S.W."/>
            <person name="Comeron J.M."/>
            <person name="Costello J.C."/>
            <person name="Coyne J.A."/>
            <person name="Daub J."/>
            <person name="David R.G."/>
            <person name="Delcher A.L."/>
            <person name="Delehaunty K."/>
            <person name="Do C.B."/>
            <person name="Ebling H."/>
            <person name="Edwards K."/>
            <person name="Eickbush T."/>
            <person name="Evans J.D."/>
            <person name="Filipski A."/>
            <person name="Findeiss S."/>
            <person name="Freyhult E."/>
            <person name="Fulton L."/>
            <person name="Fulton R."/>
            <person name="Garcia A.C."/>
            <person name="Gardiner A."/>
            <person name="Garfield D.A."/>
            <person name="Garvin B.E."/>
            <person name="Gibson G."/>
            <person name="Gilbert D."/>
            <person name="Gnerre S."/>
            <person name="Godfrey J."/>
            <person name="Good R."/>
            <person name="Gotea V."/>
            <person name="Gravely B."/>
            <person name="Greenberg A.J."/>
            <person name="Griffiths-Jones S."/>
            <person name="Gross S."/>
            <person name="Guigo R."/>
            <person name="Gustafson E.A."/>
            <person name="Haerty W."/>
            <person name="Hahn M.W."/>
            <person name="Halligan D.L."/>
            <person name="Halpern A.L."/>
            <person name="Halter G.M."/>
            <person name="Han M.V."/>
            <person name="Heger A."/>
            <person name="Hillier L."/>
            <person name="Hinrichs A.S."/>
            <person name="Holmes I."/>
            <person name="Hoskins R.A."/>
            <person name="Hubisz M.J."/>
            <person name="Hultmark D."/>
            <person name="Huntley M.A."/>
            <person name="Jaffe D.B."/>
            <person name="Jagadeeshan S."/>
            <person name="Jeck W.R."/>
            <person name="Johnson J."/>
            <person name="Jones C.D."/>
            <person name="Jordan W.C."/>
            <person name="Karpen G.H."/>
            <person name="Kataoka E."/>
            <person name="Keightley P.D."/>
            <person name="Kheradpour P."/>
            <person name="Kirkness E.F."/>
            <person name="Koerich L.B."/>
            <person name="Kristiansen K."/>
            <person name="Kudrna D."/>
            <person name="Kulathinal R.J."/>
            <person name="Kumar S."/>
            <person name="Kwok R."/>
            <person name="Lander E."/>
            <person name="Langley C.H."/>
            <person name="Lapoint R."/>
            <person name="Lazzaro B.P."/>
            <person name="Lee S.J."/>
            <person name="Levesque L."/>
            <person name="Li R."/>
            <person name="Lin C.F."/>
            <person name="Lin M.F."/>
            <person name="Lindblad-Toh K."/>
            <person name="Llopart A."/>
            <person name="Long M."/>
            <person name="Low L."/>
            <person name="Lozovsky E."/>
            <person name="Lu J."/>
            <person name="Luo M."/>
            <person name="Machado C.A."/>
            <person name="Makalowski W."/>
            <person name="Marzo M."/>
            <person name="Matsuda M."/>
            <person name="Matzkin L."/>
            <person name="McAllister B."/>
            <person name="McBride C.S."/>
            <person name="McKernan B."/>
            <person name="McKernan K."/>
            <person name="Mendez-Lago M."/>
            <person name="Minx P."/>
            <person name="Mollenhauer M.U."/>
            <person name="Montooth K."/>
            <person name="Mount S.M."/>
            <person name="Mu X."/>
            <person name="Myers E."/>
            <person name="Negre B."/>
            <person name="Newfeld S."/>
            <person name="Nielsen R."/>
            <person name="Noor M.A."/>
            <person name="O'Grady P."/>
            <person name="Pachter L."/>
            <person name="Papaceit M."/>
            <person name="Parisi M.J."/>
            <person name="Parisi M."/>
            <person name="Parts L."/>
            <person name="Pedersen J.S."/>
            <person name="Pesole G."/>
            <person name="Phillippy A.M."/>
            <person name="Ponting C.P."/>
            <person name="Pop M."/>
            <person name="Porcelli D."/>
            <person name="Powell J.R."/>
            <person name="Prohaska S."/>
            <person name="Pruitt K."/>
            <person name="Puig M."/>
            <person name="Quesneville H."/>
            <person name="Ram K.R."/>
            <person name="Rand D."/>
            <person name="Rasmussen M.D."/>
            <person name="Reed L.K."/>
            <person name="Reenan R."/>
            <person name="Reily A."/>
            <person name="Remington K.A."/>
            <person name="Rieger T.T."/>
            <person name="Ritchie M.G."/>
            <person name="Robin C."/>
            <person name="Rogers Y.H."/>
            <person name="Rohde C."/>
            <person name="Rozas J."/>
            <person name="Rubenfield M.J."/>
            <person name="Ruiz A."/>
            <person name="Russo S."/>
            <person name="Salzberg S.L."/>
            <person name="Sanchez-Gracia A."/>
            <person name="Saranga D.J."/>
            <person name="Sato H."/>
            <person name="Schaeffer S.W."/>
            <person name="Schatz M.C."/>
            <person name="Schlenke T."/>
            <person name="Schwartz R."/>
            <person name="Segarra C."/>
            <person name="Singh R.S."/>
            <person name="Sirot L."/>
            <person name="Sirota M."/>
            <person name="Sisneros N.B."/>
            <person name="Smith C.D."/>
            <person name="Smith T.F."/>
            <person name="Spieth J."/>
            <person name="Stage D.E."/>
            <person name="Stark A."/>
            <person name="Stephan W."/>
            <person name="Strausberg R.L."/>
            <person name="Strempel S."/>
            <person name="Sturgill D."/>
            <person name="Sutton G."/>
            <person name="Sutton G.G."/>
            <person name="Tao W."/>
            <person name="Teichmann S."/>
            <person name="Tobari Y.N."/>
            <person name="Tomimura Y."/>
            <person name="Tsolas J.M."/>
            <person name="Valente V.L."/>
            <person name="Venter E."/>
            <person name="Venter J.C."/>
            <person name="Vicario S."/>
            <person name="Vieira F.G."/>
            <person name="Vilella A.J."/>
            <person name="Villasante A."/>
            <person name="Walenz B."/>
            <person name="Wang J."/>
            <person name="Wasserman M."/>
            <person name="Watts T."/>
            <person name="Wilson D."/>
            <person name="Wilson R.K."/>
            <person name="Wing R.A."/>
            <person name="Wolfner M.F."/>
            <person name="Wong A."/>
            <person name="Wong G.K."/>
            <person name="Wu C.I."/>
            <person name="Wu G."/>
            <person name="Yamamoto D."/>
            <person name="Yang H.P."/>
            <person name="Yang S.P."/>
            <person name="Yorke J.A."/>
            <person name="Yoshida K."/>
            <person name="Zdobnov E."/>
            <person name="Zhang P."/>
            <person name="Zhang Y."/>
            <person name="Zimin A.V."/>
            <person name="Baldwin J."/>
            <person name="Abdouelleil A."/>
            <person name="Abdulkadir J."/>
            <person name="Abebe A."/>
            <person name="Abera B."/>
            <person name="Abreu J."/>
            <person name="Acer S.C."/>
            <person name="Aftuck L."/>
            <person name="Alexander A."/>
            <person name="An P."/>
            <person name="Anderson E."/>
            <person name="Anderson S."/>
            <person name="Arachi H."/>
            <person name="Azer M."/>
            <person name="Bachantsang P."/>
            <person name="Barry A."/>
            <person name="Bayul T."/>
            <person name="Berlin A."/>
            <person name="Bessette D."/>
            <person name="Bloom T."/>
            <person name="Blye J."/>
            <person name="Boguslavskiy L."/>
            <person name="Bonnet C."/>
            <person name="Boukhgalter B."/>
            <person name="Bourzgui I."/>
            <person name="Brown A."/>
            <person name="Cahill P."/>
            <person name="Channer S."/>
            <person name="Cheshatsang Y."/>
            <person name="Chuda L."/>
            <person name="Citroen M."/>
            <person name="Collymore A."/>
            <person name="Cooke P."/>
            <person name="Costello M."/>
            <person name="D'Aco K."/>
            <person name="Daza R."/>
            <person name="De Haan G."/>
            <person name="DeGray S."/>
            <person name="DeMaso C."/>
            <person name="Dhargay N."/>
            <person name="Dooley K."/>
            <person name="Dooley E."/>
            <person name="Doricent M."/>
            <person name="Dorje P."/>
            <person name="Dorjee K."/>
            <person name="Dupes A."/>
            <person name="Elong R."/>
            <person name="Falk J."/>
            <person name="Farina A."/>
            <person name="Faro S."/>
            <person name="Ferguson D."/>
            <person name="Fisher S."/>
            <person name="Foley C.D."/>
            <person name="Franke A."/>
            <person name="Friedrich D."/>
            <person name="Gadbois L."/>
            <person name="Gearin G."/>
            <person name="Gearin C.R."/>
            <person name="Giannoukos G."/>
            <person name="Goode T."/>
            <person name="Graham J."/>
            <person name="Grandbois E."/>
            <person name="Grewal S."/>
            <person name="Gyaltsen K."/>
            <person name="Hafez N."/>
            <person name="Hagos B."/>
            <person name="Hall J."/>
            <person name="Henson C."/>
            <person name="Hollinger A."/>
            <person name="Honan T."/>
            <person name="Huard M.D."/>
            <person name="Hughes L."/>
            <person name="Hurhula B."/>
            <person name="Husby M.E."/>
            <person name="Kamat A."/>
            <person name="Kanga B."/>
            <person name="Kashin S."/>
            <person name="Khazanovich D."/>
            <person name="Kisner P."/>
            <person name="Lance K."/>
            <person name="Lara M."/>
            <person name="Lee W."/>
            <person name="Lennon N."/>
            <person name="Letendre F."/>
            <person name="LeVine R."/>
            <person name="Lipovsky A."/>
            <person name="Liu X."/>
            <person name="Liu J."/>
            <person name="Liu S."/>
            <person name="Lokyitsang T."/>
            <person name="Lokyitsang Y."/>
            <person name="Lubonja R."/>
            <person name="Lui A."/>
            <person name="MacDonald P."/>
            <person name="Magnisalis V."/>
            <person name="Maru K."/>
            <person name="Matthews C."/>
            <person name="McCusker W."/>
            <person name="McDonough S."/>
            <person name="Mehta T."/>
            <person name="Meldrim J."/>
            <person name="Meneus L."/>
            <person name="Mihai O."/>
            <person name="Mihalev A."/>
            <person name="Mihova T."/>
            <person name="Mittelman R."/>
            <person name="Mlenga V."/>
            <person name="Montmayeur A."/>
            <person name="Mulrain L."/>
            <person name="Navidi A."/>
            <person name="Naylor J."/>
            <person name="Negash T."/>
            <person name="Nguyen T."/>
            <person name="Nguyen N."/>
            <person name="Nicol R."/>
            <person name="Norbu C."/>
            <person name="Norbu N."/>
            <person name="Novod N."/>
            <person name="O'Neill B."/>
            <person name="Osman S."/>
            <person name="Markiewicz E."/>
            <person name="Oyono O.L."/>
            <person name="Patti C."/>
            <person name="Phunkhang P."/>
            <person name="Pierre F."/>
            <person name="Priest M."/>
            <person name="Raghuraman S."/>
            <person name="Rege F."/>
            <person name="Reyes R."/>
            <person name="Rise C."/>
            <person name="Rogov P."/>
            <person name="Ross K."/>
            <person name="Ryan E."/>
            <person name="Settipalli S."/>
            <person name="Shea T."/>
            <person name="Sherpa N."/>
            <person name="Shi L."/>
            <person name="Shih D."/>
            <person name="Sparrow T."/>
            <person name="Spaulding J."/>
            <person name="Stalker J."/>
            <person name="Stange-Thomann N."/>
            <person name="Stavropoulos S."/>
            <person name="Stone C."/>
            <person name="Strader C."/>
            <person name="Tesfaye S."/>
            <person name="Thomson T."/>
            <person name="Thoulutsang Y."/>
            <person name="Thoulutsang D."/>
            <person name="Topham K."/>
            <person name="Topping I."/>
            <person name="Tsamla T."/>
            <person name="Vassiliev H."/>
            <person name="Vo A."/>
            <person name="Wangchuk T."/>
            <person name="Wangdi T."/>
            <person name="Weiand M."/>
            <person name="Wilkinson J."/>
            <person name="Wilson A."/>
            <person name="Yadav S."/>
            <person name="Young G."/>
            <person name="Yu Q."/>
            <person name="Zembek L."/>
            <person name="Zhong D."/>
            <person name="Zimmer A."/>
            <person name="Zwirko Z."/>
            <person name="Jaffe D.B."/>
            <person name="Alvarez P."/>
            <person name="Brockman W."/>
            <person name="Butler J."/>
            <person name="Chin C."/>
            <person name="Gnerre S."/>
            <person name="Grabherr M."/>
            <person name="Kleber M."/>
            <person name="Mauceli E."/>
            <person name="MacCallum I."/>
        </authorList>
    </citation>
    <scope>NUCLEOTIDE SEQUENCE [LARGE SCALE GENOMIC DNA]</scope>
    <source>
        <strain evidence="17">Tucson 14030-0811.24</strain>
    </source>
</reference>
<comment type="subcellular location">
    <subcellularLocation>
        <location evidence="1">Nucleus</location>
    </subcellularLocation>
</comment>
<feature type="compositionally biased region" description="Acidic residues" evidence="13">
    <location>
        <begin position="139"/>
        <end position="157"/>
    </location>
</feature>
<feature type="domain" description="C2H2-type" evidence="14">
    <location>
        <begin position="898"/>
        <end position="924"/>
    </location>
</feature>
<evidence type="ECO:0000256" key="10">
    <source>
        <dbReference type="ARBA" id="ARBA00023242"/>
    </source>
</evidence>
<keyword evidence="4" id="KW-0677">Repeat</keyword>
<feature type="domain" description="C2H2-type" evidence="14">
    <location>
        <begin position="562"/>
        <end position="590"/>
    </location>
</feature>
<dbReference type="EMBL" id="CH964272">
    <property type="protein sequence ID" value="EDW84820.2"/>
    <property type="molecule type" value="Genomic_DNA"/>
</dbReference>
<dbReference type="FunFam" id="3.30.160.60:FF:001370">
    <property type="entry name" value="Zinc finger protein"/>
    <property type="match status" value="1"/>
</dbReference>
<dbReference type="InParanoid" id="B4NIJ7"/>
<dbReference type="PROSITE" id="PS50157">
    <property type="entry name" value="ZINC_FINGER_C2H2_2"/>
    <property type="match status" value="12"/>
</dbReference>
<feature type="binding site" evidence="12">
    <location>
        <position position="57"/>
    </location>
    <ligand>
        <name>Zn(2+)</name>
        <dbReference type="ChEBI" id="CHEBI:29105"/>
    </ligand>
</feature>
<evidence type="ECO:0000256" key="4">
    <source>
        <dbReference type="ARBA" id="ARBA00022737"/>
    </source>
</evidence>
<keyword evidence="7" id="KW-0805">Transcription regulation</keyword>
<keyword evidence="17" id="KW-1185">Reference proteome</keyword>
<evidence type="ECO:0000256" key="2">
    <source>
        <dbReference type="ARBA" id="ARBA00006991"/>
    </source>
</evidence>
<evidence type="ECO:0000256" key="8">
    <source>
        <dbReference type="ARBA" id="ARBA00023125"/>
    </source>
</evidence>
<feature type="region of interest" description="Disordered" evidence="13">
    <location>
        <begin position="782"/>
        <end position="804"/>
    </location>
</feature>
<dbReference type="InterPro" id="IPR012934">
    <property type="entry name" value="Znf_AD"/>
</dbReference>
<dbReference type="PANTHER" id="PTHR24377">
    <property type="entry name" value="IP01015P-RELATED"/>
    <property type="match status" value="1"/>
</dbReference>
<dbReference type="SMART" id="SM00355">
    <property type="entry name" value="ZnF_C2H2"/>
    <property type="match status" value="17"/>
</dbReference>
<dbReference type="PROSITE" id="PS00028">
    <property type="entry name" value="ZINC_FINGER_C2H2_1"/>
    <property type="match status" value="13"/>
</dbReference>
<protein>
    <submittedName>
        <fullName evidence="16">Uncharacterized protein</fullName>
    </submittedName>
</protein>
<feature type="domain" description="C2H2-type" evidence="14">
    <location>
        <begin position="761"/>
        <end position="789"/>
    </location>
</feature>
<evidence type="ECO:0000256" key="3">
    <source>
        <dbReference type="ARBA" id="ARBA00022723"/>
    </source>
</evidence>
<feature type="domain" description="C2H2-type" evidence="14">
    <location>
        <begin position="178"/>
        <end position="206"/>
    </location>
</feature>